<keyword evidence="4" id="KW-0949">S-adenosyl-L-methionine</keyword>
<dbReference type="AlphaFoldDB" id="A0A6L5JZE7"/>
<dbReference type="GO" id="GO:0008610">
    <property type="term" value="P:lipid biosynthetic process"/>
    <property type="evidence" value="ECO:0007669"/>
    <property type="project" value="InterPro"/>
</dbReference>
<name>A0A6L5JZE7_RHOTE</name>
<sequence length="423" mass="47412">MGYSAPSTATRALVDEQSLTRTAALALTLFSGLRHGHLALQLPDGSQRHFGEFATEATGEQAVAAEGAAPLRASIVIGDWSVFDDAVHRGDVGFAEAYIDGRWQTPDLAALLTLLARNRDALQTAIYGNWRGLLAARLRHLFNANTRRGSRRNIMAHYDLGNEFYRQWLDPTMSYSSALYASPDHSLADAQLAKYRRILRRLNVQAGDRILEIGCGWGGFAEVAAREAGAQVHGLTLSPAQLAFARERMAKAGLSDRVTLELRDYRDLKGVRYDHIVSIEMFEAVGERWWPRYFRTLRRLLAPEGRALVQTITIRDDLFARYRRGTDFIQQHVFPGGMLPSPAVFSRRAADAKLVVRDAFAFGSDYARTLAEWRETFERELPAVKAQGFDERFVRLWRFYLAYCEAGFASGSTDVVQFELAPA</sequence>
<dbReference type="InterPro" id="IPR050723">
    <property type="entry name" value="CFA/CMAS"/>
</dbReference>
<reference evidence="7 8" key="1">
    <citation type="submission" date="2019-10" db="EMBL/GenBank/DDBJ databases">
        <title>Whole-genome sequence of the purple nonsulfur photosynthetic bacterium Rhodocyclus tenuis.</title>
        <authorList>
            <person name="Kyndt J.A."/>
            <person name="Meyer T.E."/>
        </authorList>
    </citation>
    <scope>NUCLEOTIDE SEQUENCE [LARGE SCALE GENOMIC DNA]</scope>
    <source>
        <strain evidence="7 8">DSM 110</strain>
    </source>
</reference>
<evidence type="ECO:0000256" key="2">
    <source>
        <dbReference type="ARBA" id="ARBA00022603"/>
    </source>
</evidence>
<dbReference type="Proteomes" id="UP000480275">
    <property type="component" value="Unassembled WGS sequence"/>
</dbReference>
<dbReference type="Gene3D" id="3.40.50.150">
    <property type="entry name" value="Vaccinia Virus protein VP39"/>
    <property type="match status" value="1"/>
</dbReference>
<evidence type="ECO:0000256" key="1">
    <source>
        <dbReference type="ARBA" id="ARBA00010815"/>
    </source>
</evidence>
<feature type="active site" evidence="6">
    <location>
        <position position="404"/>
    </location>
</feature>
<evidence type="ECO:0000256" key="6">
    <source>
        <dbReference type="PIRSR" id="PIRSR003085-1"/>
    </source>
</evidence>
<evidence type="ECO:0000256" key="5">
    <source>
        <dbReference type="ARBA" id="ARBA00023098"/>
    </source>
</evidence>
<dbReference type="InterPro" id="IPR003333">
    <property type="entry name" value="CMAS"/>
</dbReference>
<keyword evidence="3" id="KW-0808">Transferase</keyword>
<proteinExistence type="inferred from homology"/>
<dbReference type="InterPro" id="IPR029063">
    <property type="entry name" value="SAM-dependent_MTases_sf"/>
</dbReference>
<organism evidence="7 8">
    <name type="scientific">Rhodocyclus tenuis</name>
    <name type="common">Rhodospirillum tenue</name>
    <dbReference type="NCBI Taxonomy" id="1066"/>
    <lineage>
        <taxon>Bacteria</taxon>
        <taxon>Pseudomonadati</taxon>
        <taxon>Pseudomonadota</taxon>
        <taxon>Betaproteobacteria</taxon>
        <taxon>Rhodocyclales</taxon>
        <taxon>Rhodocyclaceae</taxon>
        <taxon>Rhodocyclus</taxon>
    </lineage>
</organism>
<comment type="caution">
    <text evidence="7">The sequence shown here is derived from an EMBL/GenBank/DDBJ whole genome shotgun (WGS) entry which is preliminary data.</text>
</comment>
<accession>A0A6L5JZE7</accession>
<dbReference type="PANTHER" id="PTHR43667:SF2">
    <property type="entry name" value="FATTY ACID C-METHYL TRANSFERASE"/>
    <property type="match status" value="1"/>
</dbReference>
<dbReference type="EMBL" id="WIXJ01000016">
    <property type="protein sequence ID" value="MQY52725.1"/>
    <property type="molecule type" value="Genomic_DNA"/>
</dbReference>
<evidence type="ECO:0000256" key="4">
    <source>
        <dbReference type="ARBA" id="ARBA00022691"/>
    </source>
</evidence>
<dbReference type="SUPFAM" id="SSF53335">
    <property type="entry name" value="S-adenosyl-L-methionine-dependent methyltransferases"/>
    <property type="match status" value="1"/>
</dbReference>
<comment type="similarity">
    <text evidence="1">Belongs to the CFA/CMAS family.</text>
</comment>
<dbReference type="GO" id="GO:0008168">
    <property type="term" value="F:methyltransferase activity"/>
    <property type="evidence" value="ECO:0007669"/>
    <property type="project" value="UniProtKB-KW"/>
</dbReference>
<keyword evidence="5" id="KW-0443">Lipid metabolism</keyword>
<evidence type="ECO:0000313" key="7">
    <source>
        <dbReference type="EMBL" id="MQY52725.1"/>
    </source>
</evidence>
<dbReference type="CDD" id="cd02440">
    <property type="entry name" value="AdoMet_MTases"/>
    <property type="match status" value="1"/>
</dbReference>
<evidence type="ECO:0000256" key="3">
    <source>
        <dbReference type="ARBA" id="ARBA00022679"/>
    </source>
</evidence>
<gene>
    <name evidence="7" type="ORF">GHK24_13195</name>
</gene>
<dbReference type="PIRSF" id="PIRSF003085">
    <property type="entry name" value="CMAS"/>
    <property type="match status" value="1"/>
</dbReference>
<dbReference type="PANTHER" id="PTHR43667">
    <property type="entry name" value="CYCLOPROPANE-FATTY-ACYL-PHOSPHOLIPID SYNTHASE"/>
    <property type="match status" value="1"/>
</dbReference>
<dbReference type="GO" id="GO:0032259">
    <property type="term" value="P:methylation"/>
    <property type="evidence" value="ECO:0007669"/>
    <property type="project" value="UniProtKB-KW"/>
</dbReference>
<evidence type="ECO:0000313" key="8">
    <source>
        <dbReference type="Proteomes" id="UP000480275"/>
    </source>
</evidence>
<protein>
    <submittedName>
        <fullName evidence="7">Methyltransferase domain-containing protein</fullName>
    </submittedName>
</protein>
<dbReference type="OrthoDB" id="9782855at2"/>
<dbReference type="Pfam" id="PF02353">
    <property type="entry name" value="CMAS"/>
    <property type="match status" value="1"/>
</dbReference>
<keyword evidence="2 7" id="KW-0489">Methyltransferase</keyword>